<evidence type="ECO:0000313" key="2">
    <source>
        <dbReference type="Proteomes" id="UP000477722"/>
    </source>
</evidence>
<evidence type="ECO:0000313" key="1">
    <source>
        <dbReference type="EMBL" id="NGO69295.1"/>
    </source>
</evidence>
<keyword evidence="2" id="KW-1185">Reference proteome</keyword>
<reference evidence="1 2" key="1">
    <citation type="submission" date="2020-02" db="EMBL/GenBank/DDBJ databases">
        <title>Whole-genome analyses of novel actinobacteria.</title>
        <authorList>
            <person name="Sahin N."/>
            <person name="Tatar D."/>
        </authorList>
    </citation>
    <scope>NUCLEOTIDE SEQUENCE [LARGE SCALE GENOMIC DNA]</scope>
    <source>
        <strain evidence="1 2">SB3404</strain>
    </source>
</reference>
<dbReference type="RefSeq" id="WP_165298990.1">
    <property type="nucleotide sequence ID" value="NZ_JAAKZZ010000108.1"/>
</dbReference>
<organism evidence="1 2">
    <name type="scientific">Streptomyces boncukensis</name>
    <dbReference type="NCBI Taxonomy" id="2711219"/>
    <lineage>
        <taxon>Bacteria</taxon>
        <taxon>Bacillati</taxon>
        <taxon>Actinomycetota</taxon>
        <taxon>Actinomycetes</taxon>
        <taxon>Kitasatosporales</taxon>
        <taxon>Streptomycetaceae</taxon>
        <taxon>Streptomyces</taxon>
    </lineage>
</organism>
<dbReference type="Proteomes" id="UP000477722">
    <property type="component" value="Unassembled WGS sequence"/>
</dbReference>
<sequence length="148" mass="16793">MATMCKLFTNTDQEIPPQTWTTVRFDVVLRDDGMYQGTGLVTDAESALIQPPADGDYLWFRFVHWDSITTSDCDPEVQFIERFVRDPYTDPDSTGSQDGDDTAGREFHLGGWAFKGRAGQPVAVEVWHNHSEPVDVTHAQFIAMTWDY</sequence>
<name>A0A6G4WVN9_9ACTN</name>
<dbReference type="EMBL" id="JAAKZZ010000108">
    <property type="protein sequence ID" value="NGO69295.1"/>
    <property type="molecule type" value="Genomic_DNA"/>
</dbReference>
<gene>
    <name evidence="1" type="ORF">G5C65_13195</name>
</gene>
<proteinExistence type="predicted"/>
<accession>A0A6G4WVN9</accession>
<dbReference type="AlphaFoldDB" id="A0A6G4WVN9"/>
<protein>
    <submittedName>
        <fullName evidence="1">Uncharacterized protein</fullName>
    </submittedName>
</protein>
<comment type="caution">
    <text evidence="1">The sequence shown here is derived from an EMBL/GenBank/DDBJ whole genome shotgun (WGS) entry which is preliminary data.</text>
</comment>